<dbReference type="EMBL" id="FNJC01000001">
    <property type="protein sequence ID" value="SDO31886.1"/>
    <property type="molecule type" value="Genomic_DNA"/>
</dbReference>
<keyword evidence="5 9" id="KW-1003">Cell membrane</keyword>
<dbReference type="SUPFAM" id="SSF161098">
    <property type="entry name" value="MetI-like"/>
    <property type="match status" value="1"/>
</dbReference>
<evidence type="ECO:0000256" key="7">
    <source>
        <dbReference type="ARBA" id="ARBA00022989"/>
    </source>
</evidence>
<evidence type="ECO:0000256" key="5">
    <source>
        <dbReference type="ARBA" id="ARBA00022475"/>
    </source>
</evidence>
<reference evidence="11 12" key="1">
    <citation type="submission" date="2016-10" db="EMBL/GenBank/DDBJ databases">
        <authorList>
            <person name="Varghese N."/>
            <person name="Submissions S."/>
        </authorList>
    </citation>
    <scope>NUCLEOTIDE SEQUENCE [LARGE SCALE GENOMIC DNA]</scope>
    <source>
        <strain evidence="11 12">CGMCC 1.6497</strain>
    </source>
</reference>
<feature type="transmembrane region" description="Helical" evidence="9">
    <location>
        <begin position="410"/>
        <end position="430"/>
    </location>
</feature>
<comment type="similarity">
    <text evidence="2 9">Belongs to the binding-protein-dependent transport system permease family. CysTW subfamily.</text>
</comment>
<proteinExistence type="inferred from homology"/>
<keyword evidence="6 9" id="KW-0812">Transmembrane</keyword>
<evidence type="ECO:0000256" key="2">
    <source>
        <dbReference type="ARBA" id="ARBA00007069"/>
    </source>
</evidence>
<feature type="transmembrane region" description="Helical" evidence="9">
    <location>
        <begin position="336"/>
        <end position="361"/>
    </location>
</feature>
<feature type="transmembrane region" description="Helical" evidence="9">
    <location>
        <begin position="35"/>
        <end position="56"/>
    </location>
</feature>
<feature type="transmembrane region" description="Helical" evidence="9">
    <location>
        <begin position="293"/>
        <end position="315"/>
    </location>
</feature>
<protein>
    <recommendedName>
        <fullName evidence="3 9">Phosphate transport system permease protein PstA</fullName>
    </recommendedName>
</protein>
<evidence type="ECO:0000256" key="3">
    <source>
        <dbReference type="ARBA" id="ARBA00016864"/>
    </source>
</evidence>
<dbReference type="Proteomes" id="UP000198795">
    <property type="component" value="Unassembled WGS sequence"/>
</dbReference>
<evidence type="ECO:0000256" key="4">
    <source>
        <dbReference type="ARBA" id="ARBA00022448"/>
    </source>
</evidence>
<dbReference type="InterPro" id="IPR024573">
    <property type="entry name" value="DUF3333"/>
</dbReference>
<dbReference type="PANTHER" id="PTHR43470:SF5">
    <property type="entry name" value="PHOSPHATE TRANSPORT SYSTEM PERMEASE PROTEIN PSTA"/>
    <property type="match status" value="1"/>
</dbReference>
<sequence>MATTQDTLHAAADGRKLNDPAMLKRRYAAEWRFKAYGLGALGIALFFLVVLFYSIISQGWTAFLQTNIKLDVALNEADFQDADGQITEQSIRVADYTKMARDALQSTLGLESPTRPEKRDLRGLLSRGVDVQIRNKIESDRSVIGQTVPVWVLANGEVDALIKGSIDRNTPEERRQLNNKQLAWIDKLIAEGRLEKQFNTGLFTYGASSQPETAGLAVALIGSFFMMLIVALVAVPIGVAAAAYLEEFAPKNTFTDIIEVNINNLAAVPSIVFGLLGLAVFINFMGLPRSASLVGGLVLSLMTLPTVIIATRAAIRAVPPSIREAALGVGASKMQTLFHHVLPLALPGILTGTIIGLVQALGETAPLLMIGLVAFVVDYPTTPLDPATALPVQIYMWASSAERGFVERTMGATIVLLMFLFVMNAAAVYLRRKFERKW</sequence>
<dbReference type="InterPro" id="IPR005672">
    <property type="entry name" value="Phosphate_PstA"/>
</dbReference>
<dbReference type="Pfam" id="PF11812">
    <property type="entry name" value="DUF3333"/>
    <property type="match status" value="1"/>
</dbReference>
<keyword evidence="8 9" id="KW-0472">Membrane</keyword>
<evidence type="ECO:0000256" key="6">
    <source>
        <dbReference type="ARBA" id="ARBA00022692"/>
    </source>
</evidence>
<dbReference type="PROSITE" id="PS50928">
    <property type="entry name" value="ABC_TM1"/>
    <property type="match status" value="1"/>
</dbReference>
<feature type="transmembrane region" description="Helical" evidence="9">
    <location>
        <begin position="216"/>
        <end position="245"/>
    </location>
</feature>
<evidence type="ECO:0000259" key="10">
    <source>
        <dbReference type="PROSITE" id="PS50928"/>
    </source>
</evidence>
<dbReference type="PANTHER" id="PTHR43470">
    <property type="entry name" value="PHOSPHATE TRANSPORT SYSTEM PERMEASE PROTEIN PSTA-RELATED"/>
    <property type="match status" value="1"/>
</dbReference>
<evidence type="ECO:0000256" key="8">
    <source>
        <dbReference type="ARBA" id="ARBA00023136"/>
    </source>
</evidence>
<name>A0A1H0IKM7_9HYPH</name>
<feature type="domain" description="ABC transmembrane type-1" evidence="10">
    <location>
        <begin position="220"/>
        <end position="427"/>
    </location>
</feature>
<keyword evidence="12" id="KW-1185">Reference proteome</keyword>
<keyword evidence="7 9" id="KW-1133">Transmembrane helix</keyword>
<dbReference type="Pfam" id="PF00528">
    <property type="entry name" value="BPD_transp_1"/>
    <property type="match status" value="1"/>
</dbReference>
<feature type="transmembrane region" description="Helical" evidence="9">
    <location>
        <begin position="265"/>
        <end position="287"/>
    </location>
</feature>
<gene>
    <name evidence="11" type="ORF">SAMN04488061_0879</name>
</gene>
<accession>A0A1H0IKM7</accession>
<dbReference type="CDD" id="cd06261">
    <property type="entry name" value="TM_PBP2"/>
    <property type="match status" value="1"/>
</dbReference>
<evidence type="ECO:0000313" key="12">
    <source>
        <dbReference type="Proteomes" id="UP000198795"/>
    </source>
</evidence>
<evidence type="ECO:0000256" key="1">
    <source>
        <dbReference type="ARBA" id="ARBA00004651"/>
    </source>
</evidence>
<dbReference type="InterPro" id="IPR000515">
    <property type="entry name" value="MetI-like"/>
</dbReference>
<dbReference type="InterPro" id="IPR035906">
    <property type="entry name" value="MetI-like_sf"/>
</dbReference>
<comment type="subcellular location">
    <subcellularLocation>
        <location evidence="9">Cell inner membrane</location>
        <topology evidence="9">Multi-pass membrane protein</topology>
    </subcellularLocation>
    <subcellularLocation>
        <location evidence="1">Cell membrane</location>
        <topology evidence="1">Multi-pass membrane protein</topology>
    </subcellularLocation>
</comment>
<dbReference type="NCBIfam" id="TIGR00974">
    <property type="entry name" value="3a0107s02c"/>
    <property type="match status" value="1"/>
</dbReference>
<keyword evidence="4" id="KW-0813">Transport</keyword>
<evidence type="ECO:0000256" key="9">
    <source>
        <dbReference type="RuleBase" id="RU363043"/>
    </source>
</evidence>
<evidence type="ECO:0000313" key="11">
    <source>
        <dbReference type="EMBL" id="SDO31886.1"/>
    </source>
</evidence>
<organism evidence="11 12">
    <name type="scientific">Filomicrobium insigne</name>
    <dbReference type="NCBI Taxonomy" id="418854"/>
    <lineage>
        <taxon>Bacteria</taxon>
        <taxon>Pseudomonadati</taxon>
        <taxon>Pseudomonadota</taxon>
        <taxon>Alphaproteobacteria</taxon>
        <taxon>Hyphomicrobiales</taxon>
        <taxon>Hyphomicrobiaceae</taxon>
        <taxon>Filomicrobium</taxon>
    </lineage>
</organism>
<dbReference type="Gene3D" id="1.10.3720.10">
    <property type="entry name" value="MetI-like"/>
    <property type="match status" value="1"/>
</dbReference>
<comment type="caution">
    <text evidence="11">The sequence shown here is derived from an EMBL/GenBank/DDBJ whole genome shotgun (WGS) entry which is preliminary data.</text>
</comment>